<dbReference type="PANTHER" id="PTHR42929:SF1">
    <property type="entry name" value="INNER MEMBRANE ABC TRANSPORTER PERMEASE PROTEIN YDCU-RELATED"/>
    <property type="match status" value="1"/>
</dbReference>
<dbReference type="Pfam" id="PF00528">
    <property type="entry name" value="BPD_transp_1"/>
    <property type="match status" value="1"/>
</dbReference>
<evidence type="ECO:0000313" key="11">
    <source>
        <dbReference type="Proteomes" id="UP000033588"/>
    </source>
</evidence>
<dbReference type="EMBL" id="LACC01000026">
    <property type="protein sequence ID" value="KJZ43022.1"/>
    <property type="molecule type" value="Genomic_DNA"/>
</dbReference>
<feature type="transmembrane region" description="Helical" evidence="8">
    <location>
        <begin position="201"/>
        <end position="226"/>
    </location>
</feature>
<evidence type="ECO:0000259" key="9">
    <source>
        <dbReference type="PROSITE" id="PS50928"/>
    </source>
</evidence>
<name>A0A0F4THZ2_PSEFL</name>
<comment type="similarity">
    <text evidence="2">Belongs to the binding-protein-dependent transport system permease family. CysTW subfamily.</text>
</comment>
<feature type="transmembrane region" description="Helical" evidence="8">
    <location>
        <begin position="255"/>
        <end position="277"/>
    </location>
</feature>
<reference evidence="10 11" key="1">
    <citation type="submission" date="2015-03" db="EMBL/GenBank/DDBJ databases">
        <title>Comparative genomics of Pseudomonas insights into diversity of traits involved in vanlence and defense.</title>
        <authorList>
            <person name="Qin Y."/>
        </authorList>
    </citation>
    <scope>NUCLEOTIDE SEQUENCE [LARGE SCALE GENOMIC DNA]</scope>
    <source>
        <strain evidence="10 11">C8</strain>
    </source>
</reference>
<keyword evidence="4" id="KW-1003">Cell membrane</keyword>
<evidence type="ECO:0000256" key="7">
    <source>
        <dbReference type="ARBA" id="ARBA00023136"/>
    </source>
</evidence>
<dbReference type="Proteomes" id="UP000033588">
    <property type="component" value="Unassembled WGS sequence"/>
</dbReference>
<keyword evidence="6 8" id="KW-1133">Transmembrane helix</keyword>
<comment type="subcellular location">
    <subcellularLocation>
        <location evidence="1 8">Cell membrane</location>
        <topology evidence="1 8">Multi-pass membrane protein</topology>
    </subcellularLocation>
</comment>
<keyword evidence="7 8" id="KW-0472">Membrane</keyword>
<comment type="caution">
    <text evidence="10">The sequence shown here is derived from an EMBL/GenBank/DDBJ whole genome shotgun (WGS) entry which is preliminary data.</text>
</comment>
<dbReference type="InterPro" id="IPR000515">
    <property type="entry name" value="MetI-like"/>
</dbReference>
<dbReference type="GO" id="GO:0055085">
    <property type="term" value="P:transmembrane transport"/>
    <property type="evidence" value="ECO:0007669"/>
    <property type="project" value="InterPro"/>
</dbReference>
<dbReference type="InterPro" id="IPR035906">
    <property type="entry name" value="MetI-like_sf"/>
</dbReference>
<evidence type="ECO:0000313" key="10">
    <source>
        <dbReference type="EMBL" id="KJZ43022.1"/>
    </source>
</evidence>
<dbReference type="OrthoDB" id="9793490at2"/>
<evidence type="ECO:0000256" key="5">
    <source>
        <dbReference type="ARBA" id="ARBA00022692"/>
    </source>
</evidence>
<dbReference type="CDD" id="cd06261">
    <property type="entry name" value="TM_PBP2"/>
    <property type="match status" value="1"/>
</dbReference>
<feature type="transmembrane region" description="Helical" evidence="8">
    <location>
        <begin position="161"/>
        <end position="180"/>
    </location>
</feature>
<gene>
    <name evidence="10" type="ORF">VC35_21540</name>
</gene>
<evidence type="ECO:0000256" key="2">
    <source>
        <dbReference type="ARBA" id="ARBA00007069"/>
    </source>
</evidence>
<dbReference type="RefSeq" id="WP_046042463.1">
    <property type="nucleotide sequence ID" value="NZ_LACC01000026.1"/>
</dbReference>
<keyword evidence="3 8" id="KW-0813">Transport</keyword>
<keyword evidence="5 8" id="KW-0812">Transmembrane</keyword>
<proteinExistence type="inferred from homology"/>
<dbReference type="SUPFAM" id="SSF161098">
    <property type="entry name" value="MetI-like"/>
    <property type="match status" value="1"/>
</dbReference>
<sequence length="286" mass="31997">MSALHADRRLSAWLLAPGFGWLLMFLVIPCLLVLVYSFVERGAYGGIDWLFTWENYQRAFDPLYLGILLKSAKIAGLATVFAVLIGYPAAYAIARAPRRRQAVYLFLVMLPFWSNYLIRTYAWIVLLNREGLINRLLQLFGYSGEPISLLYTESSVVLGLVYNYIPFVILAIFSSLSRINNELWDASKDLGASGWMTFRRIILPLSVPGIAAGAVFVFVLSIGNFITADLLGGKQVQMVGNLIYSQFLTARDWPFGAALSFFLIAIMLILLFIQALVARRAEGARS</sequence>
<evidence type="ECO:0000256" key="3">
    <source>
        <dbReference type="ARBA" id="ARBA00022448"/>
    </source>
</evidence>
<dbReference type="PATRIC" id="fig|294.132.peg.3502"/>
<dbReference type="PROSITE" id="PS50928">
    <property type="entry name" value="ABC_TM1"/>
    <property type="match status" value="1"/>
</dbReference>
<protein>
    <submittedName>
        <fullName evidence="10">Spermidine/putrescine ABC transporter permease</fullName>
    </submittedName>
</protein>
<feature type="transmembrane region" description="Helical" evidence="8">
    <location>
        <begin position="12"/>
        <end position="39"/>
    </location>
</feature>
<evidence type="ECO:0000256" key="8">
    <source>
        <dbReference type="RuleBase" id="RU363032"/>
    </source>
</evidence>
<evidence type="ECO:0000256" key="4">
    <source>
        <dbReference type="ARBA" id="ARBA00022475"/>
    </source>
</evidence>
<evidence type="ECO:0000256" key="1">
    <source>
        <dbReference type="ARBA" id="ARBA00004651"/>
    </source>
</evidence>
<dbReference type="GO" id="GO:0005886">
    <property type="term" value="C:plasma membrane"/>
    <property type="evidence" value="ECO:0007669"/>
    <property type="project" value="UniProtKB-SubCell"/>
</dbReference>
<dbReference type="PANTHER" id="PTHR42929">
    <property type="entry name" value="INNER MEMBRANE ABC TRANSPORTER PERMEASE PROTEIN YDCU-RELATED-RELATED"/>
    <property type="match status" value="1"/>
</dbReference>
<dbReference type="AlphaFoldDB" id="A0A0F4THZ2"/>
<feature type="transmembrane region" description="Helical" evidence="8">
    <location>
        <begin position="74"/>
        <end position="94"/>
    </location>
</feature>
<feature type="transmembrane region" description="Helical" evidence="8">
    <location>
        <begin position="103"/>
        <end position="126"/>
    </location>
</feature>
<accession>A0A0F4THZ2</accession>
<organism evidence="10 11">
    <name type="scientific">Pseudomonas fluorescens</name>
    <dbReference type="NCBI Taxonomy" id="294"/>
    <lineage>
        <taxon>Bacteria</taxon>
        <taxon>Pseudomonadati</taxon>
        <taxon>Pseudomonadota</taxon>
        <taxon>Gammaproteobacteria</taxon>
        <taxon>Pseudomonadales</taxon>
        <taxon>Pseudomonadaceae</taxon>
        <taxon>Pseudomonas</taxon>
    </lineage>
</organism>
<dbReference type="Gene3D" id="1.10.3720.10">
    <property type="entry name" value="MetI-like"/>
    <property type="match status" value="1"/>
</dbReference>
<feature type="domain" description="ABC transmembrane type-1" evidence="9">
    <location>
        <begin position="68"/>
        <end position="274"/>
    </location>
</feature>
<evidence type="ECO:0000256" key="6">
    <source>
        <dbReference type="ARBA" id="ARBA00022989"/>
    </source>
</evidence>